<dbReference type="PANTHER" id="PTHR37422">
    <property type="entry name" value="TEICHURONIC ACID BIOSYNTHESIS PROTEIN TUAE"/>
    <property type="match status" value="1"/>
</dbReference>
<dbReference type="GO" id="GO:0016020">
    <property type="term" value="C:membrane"/>
    <property type="evidence" value="ECO:0007669"/>
    <property type="project" value="UniProtKB-SubCell"/>
</dbReference>
<dbReference type="InterPro" id="IPR007016">
    <property type="entry name" value="O-antigen_ligase-rel_domated"/>
</dbReference>
<feature type="transmembrane region" description="Helical" evidence="5">
    <location>
        <begin position="61"/>
        <end position="82"/>
    </location>
</feature>
<evidence type="ECO:0000313" key="8">
    <source>
        <dbReference type="Proteomes" id="UP000283589"/>
    </source>
</evidence>
<keyword evidence="7" id="KW-0436">Ligase</keyword>
<accession>A0A412X462</accession>
<feature type="domain" description="O-antigen ligase-related" evidence="6">
    <location>
        <begin position="210"/>
        <end position="364"/>
    </location>
</feature>
<comment type="caution">
    <text evidence="7">The sequence shown here is derived from an EMBL/GenBank/DDBJ whole genome shotgun (WGS) entry which is preliminary data.</text>
</comment>
<dbReference type="RefSeq" id="WP_118259179.1">
    <property type="nucleotide sequence ID" value="NZ_CALBWO010000040.1"/>
</dbReference>
<evidence type="ECO:0000256" key="1">
    <source>
        <dbReference type="ARBA" id="ARBA00004141"/>
    </source>
</evidence>
<evidence type="ECO:0000256" key="5">
    <source>
        <dbReference type="SAM" id="Phobius"/>
    </source>
</evidence>
<dbReference type="GO" id="GO:0016874">
    <property type="term" value="F:ligase activity"/>
    <property type="evidence" value="ECO:0007669"/>
    <property type="project" value="UniProtKB-KW"/>
</dbReference>
<dbReference type="Proteomes" id="UP000283589">
    <property type="component" value="Unassembled WGS sequence"/>
</dbReference>
<dbReference type="AlphaFoldDB" id="A0A412X462"/>
<feature type="transmembrane region" description="Helical" evidence="5">
    <location>
        <begin position="124"/>
        <end position="141"/>
    </location>
</feature>
<evidence type="ECO:0000256" key="3">
    <source>
        <dbReference type="ARBA" id="ARBA00022989"/>
    </source>
</evidence>
<evidence type="ECO:0000256" key="2">
    <source>
        <dbReference type="ARBA" id="ARBA00022692"/>
    </source>
</evidence>
<keyword evidence="4 5" id="KW-0472">Membrane</keyword>
<feature type="transmembrane region" description="Helical" evidence="5">
    <location>
        <begin position="249"/>
        <end position="267"/>
    </location>
</feature>
<protein>
    <submittedName>
        <fullName evidence="7">O-antigen ligase domain-containing protein</fullName>
    </submittedName>
</protein>
<evidence type="ECO:0000256" key="4">
    <source>
        <dbReference type="ARBA" id="ARBA00023136"/>
    </source>
</evidence>
<reference evidence="7 8" key="1">
    <citation type="submission" date="2018-08" db="EMBL/GenBank/DDBJ databases">
        <title>A genome reference for cultivated species of the human gut microbiota.</title>
        <authorList>
            <person name="Zou Y."/>
            <person name="Xue W."/>
            <person name="Luo G."/>
        </authorList>
    </citation>
    <scope>NUCLEOTIDE SEQUENCE [LARGE SCALE GENOMIC DNA]</scope>
    <source>
        <strain evidence="7 8">AF14-49</strain>
    </source>
</reference>
<feature type="transmembrane region" description="Helical" evidence="5">
    <location>
        <begin position="226"/>
        <end position="242"/>
    </location>
</feature>
<dbReference type="Pfam" id="PF04932">
    <property type="entry name" value="Wzy_C"/>
    <property type="match status" value="1"/>
</dbReference>
<feature type="transmembrane region" description="Helical" evidence="5">
    <location>
        <begin position="175"/>
        <end position="196"/>
    </location>
</feature>
<evidence type="ECO:0000313" key="7">
    <source>
        <dbReference type="EMBL" id="RGV35478.1"/>
    </source>
</evidence>
<feature type="transmembrane region" description="Helical" evidence="5">
    <location>
        <begin position="383"/>
        <end position="402"/>
    </location>
</feature>
<keyword evidence="2 5" id="KW-0812">Transmembrane</keyword>
<evidence type="ECO:0000259" key="6">
    <source>
        <dbReference type="Pfam" id="PF04932"/>
    </source>
</evidence>
<proteinExistence type="predicted"/>
<feature type="transmembrane region" description="Helical" evidence="5">
    <location>
        <begin position="408"/>
        <end position="425"/>
    </location>
</feature>
<organism evidence="7 8">
    <name type="scientific">Butyricimonas virosa</name>
    <dbReference type="NCBI Taxonomy" id="544645"/>
    <lineage>
        <taxon>Bacteria</taxon>
        <taxon>Pseudomonadati</taxon>
        <taxon>Bacteroidota</taxon>
        <taxon>Bacteroidia</taxon>
        <taxon>Bacteroidales</taxon>
        <taxon>Odoribacteraceae</taxon>
        <taxon>Butyricimonas</taxon>
    </lineage>
</organism>
<dbReference type="STRING" id="1121130.GCA_000519105_00624"/>
<feature type="transmembrane region" description="Helical" evidence="5">
    <location>
        <begin position="203"/>
        <end position="220"/>
    </location>
</feature>
<dbReference type="PANTHER" id="PTHR37422:SF13">
    <property type="entry name" value="LIPOPOLYSACCHARIDE BIOSYNTHESIS PROTEIN PA4999-RELATED"/>
    <property type="match status" value="1"/>
</dbReference>
<name>A0A412X462_9BACT</name>
<sequence>MSVMNLVVKFQQYFFQLVAFLLGSLAPLYGNVFNFVLLAFMMVLFGINGKEMLQNLRGVRWYIRINVAFLIYFSLHTLVVLLKDEPIAPPSFGTFEVLLLNFILVPMYVSTFKNWITPELLKRFLFFFCLGCVLLNIYIFFSLTGTQLFSAPADTLSWIYNMRFGVNRDVLGSKFWLEIQAMIIAIASLASYLLVISVKGWKMKVFCGFMFLMLVLFLSFTVTKSSILGFLTGFLILNVCLFRKFSLRMRYGLIVGLLVCVCGFSLLTDLAMYEKRIQEIEAEIQSVRSGEYRGATIVPRVAFIRESFRHLDEFSVWGLGVCTKHRIKAWYESSDLNIANYNNVNNAFLQYWITGGIFGLALVLFLFVAPVYRMIRRKKFSSLIFAMLIVFFTVSNTCVTLSWANSRLFVLLFLAMFCFYGDLFARIEDFSVDKPVFDKESI</sequence>
<comment type="subcellular location">
    <subcellularLocation>
        <location evidence="1">Membrane</location>
        <topology evidence="1">Multi-pass membrane protein</topology>
    </subcellularLocation>
</comment>
<gene>
    <name evidence="7" type="ORF">DWW18_05265</name>
</gene>
<dbReference type="EMBL" id="QRZA01000004">
    <property type="protein sequence ID" value="RGV35478.1"/>
    <property type="molecule type" value="Genomic_DNA"/>
</dbReference>
<keyword evidence="3 5" id="KW-1133">Transmembrane helix</keyword>
<feature type="transmembrane region" description="Helical" evidence="5">
    <location>
        <begin position="32"/>
        <end position="49"/>
    </location>
</feature>
<feature type="transmembrane region" description="Helical" evidence="5">
    <location>
        <begin position="349"/>
        <end position="371"/>
    </location>
</feature>
<feature type="transmembrane region" description="Helical" evidence="5">
    <location>
        <begin position="94"/>
        <end position="112"/>
    </location>
</feature>
<dbReference type="InterPro" id="IPR051533">
    <property type="entry name" value="WaaL-like"/>
</dbReference>